<dbReference type="PANTHER" id="PTHR23242:SF9">
    <property type="entry name" value="TRANSCRIPTION FACTOR HOXA13"/>
    <property type="match status" value="1"/>
</dbReference>
<protein>
    <submittedName>
        <fullName evidence="3">DUF2637 domain-containing protein</fullName>
    </submittedName>
</protein>
<dbReference type="InterPro" id="IPR021235">
    <property type="entry name" value="DUF2637"/>
</dbReference>
<feature type="transmembrane region" description="Helical" evidence="2">
    <location>
        <begin position="94"/>
        <end position="111"/>
    </location>
</feature>
<evidence type="ECO:0000256" key="2">
    <source>
        <dbReference type="SAM" id="Phobius"/>
    </source>
</evidence>
<gene>
    <name evidence="3" type="ORF">ABWK59_30535</name>
</gene>
<feature type="transmembrane region" description="Helical" evidence="2">
    <location>
        <begin position="70"/>
        <end position="88"/>
    </location>
</feature>
<evidence type="ECO:0000256" key="1">
    <source>
        <dbReference type="SAM" id="MobiDB-lite"/>
    </source>
</evidence>
<proteinExistence type="predicted"/>
<feature type="compositionally biased region" description="Basic and acidic residues" evidence="1">
    <location>
        <begin position="379"/>
        <end position="389"/>
    </location>
</feature>
<dbReference type="KEGG" id="kcm:ABWK59_30535"/>
<sequence>MIGAVTGGALLIATLGFVGSYSAVRKLATHKGFGDFAYAFPIAVDAGIAVLLALDLLLTWRRIPYPMLRHVAWFLTGGTIAFNSAAAWGDEVAVGMHAVIPILFAIIVEAARHTVGRLADITVDRHIETPPLKRWLLSPISTYRIWRRQQLWHITSYTDVIRIERESFVYRAKLRGRYGRLWRRRAATHELLALRLARFGNPVRETLAEHETEVRSAETSETTASETRASLAMAETAGTGTSRTETGTKALPYETETGHRRETNRSETGGRDLASSETETSDSVYKTETARRDHTETAETTTRETGRETDTETRKVSRSQSRPKETGKVSPIGDRNPETEIDHLLGLMRDRGSETAVSLDDAITETGRPKSTAAKRLRAARDRYRETAA</sequence>
<organism evidence="3">
    <name type="scientific">Kitasatospora camelliae</name>
    <dbReference type="NCBI Taxonomy" id="3156397"/>
    <lineage>
        <taxon>Bacteria</taxon>
        <taxon>Bacillati</taxon>
        <taxon>Actinomycetota</taxon>
        <taxon>Actinomycetes</taxon>
        <taxon>Kitasatosporales</taxon>
        <taxon>Streptomycetaceae</taxon>
        <taxon>Kitasatospora</taxon>
    </lineage>
</organism>
<feature type="compositionally biased region" description="Polar residues" evidence="1">
    <location>
        <begin position="275"/>
        <end position="286"/>
    </location>
</feature>
<reference evidence="3" key="1">
    <citation type="submission" date="2024-06" db="EMBL/GenBank/DDBJ databases">
        <title>The genome sequences of Kitasatospora sp. strain HUAS MG31.</title>
        <authorList>
            <person name="Mo P."/>
        </authorList>
    </citation>
    <scope>NUCLEOTIDE SEQUENCE</scope>
    <source>
        <strain evidence="3">HUAS MG31</strain>
    </source>
</reference>
<accession>A0AAU8K634</accession>
<feature type="region of interest" description="Disordered" evidence="1">
    <location>
        <begin position="208"/>
        <end position="339"/>
    </location>
</feature>
<feature type="compositionally biased region" description="Basic and acidic residues" evidence="1">
    <location>
        <begin position="288"/>
        <end position="315"/>
    </location>
</feature>
<feature type="region of interest" description="Disordered" evidence="1">
    <location>
        <begin position="356"/>
        <end position="389"/>
    </location>
</feature>
<feature type="transmembrane region" description="Helical" evidence="2">
    <location>
        <begin position="36"/>
        <end position="58"/>
    </location>
</feature>
<dbReference type="AlphaFoldDB" id="A0AAU8K634"/>
<name>A0AAU8K634_9ACTN</name>
<feature type="compositionally biased region" description="Polar residues" evidence="1">
    <location>
        <begin position="238"/>
        <end position="247"/>
    </location>
</feature>
<evidence type="ECO:0000313" key="3">
    <source>
        <dbReference type="EMBL" id="XCM84221.1"/>
    </source>
</evidence>
<feature type="compositionally biased region" description="Basic and acidic residues" evidence="1">
    <location>
        <begin position="208"/>
        <end position="218"/>
    </location>
</feature>
<dbReference type="EMBL" id="CP159872">
    <property type="protein sequence ID" value="XCM84221.1"/>
    <property type="molecule type" value="Genomic_DNA"/>
</dbReference>
<feature type="compositionally biased region" description="Basic and acidic residues" evidence="1">
    <location>
        <begin position="256"/>
        <end position="270"/>
    </location>
</feature>
<keyword evidence="2" id="KW-0812">Transmembrane</keyword>
<keyword evidence="2" id="KW-0472">Membrane</keyword>
<dbReference type="Pfam" id="PF10935">
    <property type="entry name" value="DUF2637"/>
    <property type="match status" value="1"/>
</dbReference>
<keyword evidence="2" id="KW-1133">Transmembrane helix</keyword>
<dbReference type="PANTHER" id="PTHR23242">
    <property type="entry name" value="TRANSCRIPTION FACTOR HOXA13"/>
    <property type="match status" value="1"/>
</dbReference>
<feature type="compositionally biased region" description="Low complexity" evidence="1">
    <location>
        <begin position="219"/>
        <end position="230"/>
    </location>
</feature>